<evidence type="ECO:0000259" key="4">
    <source>
        <dbReference type="Pfam" id="PF20989"/>
    </source>
</evidence>
<protein>
    <submittedName>
        <fullName evidence="5">Epsilon-sarcoglycan, putative</fullName>
    </submittedName>
</protein>
<reference evidence="5" key="1">
    <citation type="submission" date="2007-04" db="EMBL/GenBank/DDBJ databases">
        <title>Annotation of Pediculus humanus corporis strain USDA.</title>
        <authorList>
            <person name="Kirkness E."/>
            <person name="Hannick L."/>
            <person name="Hass B."/>
            <person name="Bruggner R."/>
            <person name="Lawson D."/>
            <person name="Bidwell S."/>
            <person name="Joardar V."/>
            <person name="Caler E."/>
            <person name="Walenz B."/>
            <person name="Inman J."/>
            <person name="Schobel S."/>
            <person name="Galinsky K."/>
            <person name="Amedeo P."/>
            <person name="Strausberg R."/>
        </authorList>
    </citation>
    <scope>NUCLEOTIDE SEQUENCE</scope>
    <source>
        <strain evidence="5">USDA</strain>
    </source>
</reference>
<keyword evidence="2" id="KW-0732">Signal</keyword>
<proteinExistence type="predicted"/>
<keyword evidence="1" id="KW-1133">Transmembrane helix</keyword>
<feature type="domain" description="Sarcoglycan alpha/epsilon second" evidence="4">
    <location>
        <begin position="122"/>
        <end position="246"/>
    </location>
</feature>
<dbReference type="HOGENOM" id="CLU_049700_0_0_1"/>
<keyword evidence="1" id="KW-0812">Transmembrane</keyword>
<evidence type="ECO:0000256" key="1">
    <source>
        <dbReference type="SAM" id="Phobius"/>
    </source>
</evidence>
<dbReference type="InterPro" id="IPR048346">
    <property type="entry name" value="Sarcoglycan_N"/>
</dbReference>
<dbReference type="VEuPathDB" id="VectorBase:PHUM456280"/>
<dbReference type="eggNOG" id="KOG4482">
    <property type="taxonomic scope" value="Eukaryota"/>
</dbReference>
<evidence type="ECO:0000313" key="5">
    <source>
        <dbReference type="EMBL" id="EEB17182.1"/>
    </source>
</evidence>
<evidence type="ECO:0000313" key="6">
    <source>
        <dbReference type="EnsemblMetazoa" id="PHUM456280-PA"/>
    </source>
</evidence>
<feature type="chain" id="PRO_5011412684" evidence="2">
    <location>
        <begin position="23"/>
        <end position="354"/>
    </location>
</feature>
<keyword evidence="1" id="KW-0472">Membrane</keyword>
<dbReference type="InParanoid" id="E0VUX6"/>
<dbReference type="RefSeq" id="XP_002429920.1">
    <property type="nucleotide sequence ID" value="XM_002429875.1"/>
</dbReference>
<reference evidence="6" key="3">
    <citation type="submission" date="2021-02" db="UniProtKB">
        <authorList>
            <consortium name="EnsemblMetazoa"/>
        </authorList>
    </citation>
    <scope>IDENTIFICATION</scope>
    <source>
        <strain evidence="6">USDA</strain>
    </source>
</reference>
<dbReference type="OMA" id="EPRMFNW"/>
<accession>E0VUX6</accession>
<dbReference type="GO" id="GO:0016012">
    <property type="term" value="C:sarcoglycan complex"/>
    <property type="evidence" value="ECO:0007669"/>
    <property type="project" value="InterPro"/>
</dbReference>
<dbReference type="PANTHER" id="PTHR10132">
    <property type="entry name" value="ALPHA-/EPSILON-SARCOGLYCAN FAMILY MEMBER"/>
    <property type="match status" value="1"/>
</dbReference>
<dbReference type="InterPro" id="IPR048347">
    <property type="entry name" value="Sarcoglycan_C"/>
</dbReference>
<dbReference type="CTD" id="8230630"/>
<dbReference type="EMBL" id="AAZO01005553">
    <property type="status" value="NOT_ANNOTATED_CDS"/>
    <property type="molecule type" value="Genomic_DNA"/>
</dbReference>
<dbReference type="OrthoDB" id="10019906at2759"/>
<dbReference type="PANTHER" id="PTHR10132:SF14">
    <property type="entry name" value="SARCOGLYCAN ALPHA, ISOFORM C"/>
    <property type="match status" value="1"/>
</dbReference>
<dbReference type="STRING" id="121224.E0VUX6"/>
<evidence type="ECO:0000313" key="7">
    <source>
        <dbReference type="Proteomes" id="UP000009046"/>
    </source>
</evidence>
<dbReference type="Proteomes" id="UP000009046">
    <property type="component" value="Unassembled WGS sequence"/>
</dbReference>
<sequence length="354" mass="41357">MILLNMIFLITLQLLFIVCVSSENLPATKLFLYPVEPSLFNWSKRIGDDFTYRASILNAPDLPKWIEYLYSKKHKTGFLFGVPPQDHKELEVSIEIVGLNSKTYETRRRVIHLNIEHKENPATHQVHLKIDNLNVDDFFDSHRMSRLLNIFKYKLWKESFSDLYFTFLTSAVSLGARRPLRPTEGEGVVIRLGSIATFSNTLIDLQEEIKPLWKLQSCPRDFKRTTVERIFRDEGFILDWCNFKLIHKPSDSIMNSFGGSNEKISFGSEFFYEPIWSSPTKAQVAGRSYTREFAFTLLIPTFILILLVLLLSVILGIQREYSRDESDDFFDSIFCLCEDFCRFVIRIKYMSDLF</sequence>
<dbReference type="EnsemblMetazoa" id="PHUM456280-RA">
    <property type="protein sequence ID" value="PHUM456280-PA"/>
    <property type="gene ID" value="PHUM456280"/>
</dbReference>
<evidence type="ECO:0000259" key="3">
    <source>
        <dbReference type="Pfam" id="PF05510"/>
    </source>
</evidence>
<feature type="domain" description="Sarcoglycan alpha/epsilon N-terminal" evidence="3">
    <location>
        <begin position="27"/>
        <end position="113"/>
    </location>
</feature>
<dbReference type="Pfam" id="PF05510">
    <property type="entry name" value="Sarcoglycan_2"/>
    <property type="match status" value="1"/>
</dbReference>
<evidence type="ECO:0000256" key="2">
    <source>
        <dbReference type="SAM" id="SignalP"/>
    </source>
</evidence>
<dbReference type="GeneID" id="8230630"/>
<dbReference type="AlphaFoldDB" id="E0VUX6"/>
<keyword evidence="7" id="KW-1185">Reference proteome</keyword>
<dbReference type="Pfam" id="PF20989">
    <property type="entry name" value="Sarcoglycan_2_C"/>
    <property type="match status" value="1"/>
</dbReference>
<name>E0VUX6_PEDHC</name>
<feature type="transmembrane region" description="Helical" evidence="1">
    <location>
        <begin position="293"/>
        <end position="317"/>
    </location>
</feature>
<dbReference type="InterPro" id="IPR008908">
    <property type="entry name" value="Sarcoglycan_alpha/epsilon"/>
</dbReference>
<gene>
    <name evidence="6" type="primary">8230630</name>
    <name evidence="5" type="ORF">Phum_PHUM456280</name>
</gene>
<dbReference type="EMBL" id="DS235797">
    <property type="protein sequence ID" value="EEB17182.1"/>
    <property type="molecule type" value="Genomic_DNA"/>
</dbReference>
<reference evidence="5" key="2">
    <citation type="submission" date="2007-04" db="EMBL/GenBank/DDBJ databases">
        <title>The genome of the human body louse.</title>
        <authorList>
            <consortium name="The Human Body Louse Genome Consortium"/>
            <person name="Kirkness E."/>
            <person name="Walenz B."/>
            <person name="Hass B."/>
            <person name="Bruggner R."/>
            <person name="Strausberg R."/>
        </authorList>
    </citation>
    <scope>NUCLEOTIDE SEQUENCE</scope>
    <source>
        <strain evidence="5">USDA</strain>
    </source>
</reference>
<dbReference type="FunCoup" id="E0VUX6">
    <property type="interactions" value="60"/>
</dbReference>
<dbReference type="KEGG" id="phu:Phum_PHUM456280"/>
<feature type="signal peptide" evidence="2">
    <location>
        <begin position="1"/>
        <end position="22"/>
    </location>
</feature>
<organism>
    <name type="scientific">Pediculus humanus subsp. corporis</name>
    <name type="common">Body louse</name>
    <dbReference type="NCBI Taxonomy" id="121224"/>
    <lineage>
        <taxon>Eukaryota</taxon>
        <taxon>Metazoa</taxon>
        <taxon>Ecdysozoa</taxon>
        <taxon>Arthropoda</taxon>
        <taxon>Hexapoda</taxon>
        <taxon>Insecta</taxon>
        <taxon>Pterygota</taxon>
        <taxon>Neoptera</taxon>
        <taxon>Paraneoptera</taxon>
        <taxon>Psocodea</taxon>
        <taxon>Troctomorpha</taxon>
        <taxon>Phthiraptera</taxon>
        <taxon>Anoplura</taxon>
        <taxon>Pediculidae</taxon>
        <taxon>Pediculus</taxon>
    </lineage>
</organism>